<dbReference type="InterPro" id="IPR009061">
    <property type="entry name" value="DNA-bd_dom_put_sf"/>
</dbReference>
<dbReference type="Proteomes" id="UP001157733">
    <property type="component" value="Chromosome"/>
</dbReference>
<reference evidence="2 3" key="1">
    <citation type="submission" date="2022-09" db="EMBL/GenBank/DDBJ databases">
        <authorList>
            <person name="Kop L."/>
        </authorList>
    </citation>
    <scope>NUCLEOTIDE SEQUENCE [LARGE SCALE GENOMIC DNA]</scope>
    <source>
        <strain evidence="2 3">347</strain>
    </source>
</reference>
<feature type="domain" description="Helix-turn-helix" evidence="1">
    <location>
        <begin position="7"/>
        <end position="54"/>
    </location>
</feature>
<evidence type="ECO:0000313" key="2">
    <source>
        <dbReference type="EMBL" id="CAI2717503.1"/>
    </source>
</evidence>
<evidence type="ECO:0000259" key="1">
    <source>
        <dbReference type="Pfam" id="PF12728"/>
    </source>
</evidence>
<protein>
    <recommendedName>
        <fullName evidence="1">Helix-turn-helix domain-containing protein</fullName>
    </recommendedName>
</protein>
<dbReference type="RefSeq" id="WP_282010440.1">
    <property type="nucleotide sequence ID" value="NZ_OX336137.1"/>
</dbReference>
<gene>
    <name evidence="2" type="ORF">NSPWAT_0644</name>
</gene>
<evidence type="ECO:0000313" key="3">
    <source>
        <dbReference type="Proteomes" id="UP001157733"/>
    </source>
</evidence>
<name>A0ABN8VZC8_9BACT</name>
<dbReference type="InterPro" id="IPR010093">
    <property type="entry name" value="SinI_DNA-bd"/>
</dbReference>
<keyword evidence="3" id="KW-1185">Reference proteome</keyword>
<dbReference type="Pfam" id="PF12728">
    <property type="entry name" value="HTH_17"/>
    <property type="match status" value="1"/>
</dbReference>
<accession>A0ABN8VZC8</accession>
<dbReference type="NCBIfam" id="TIGR01764">
    <property type="entry name" value="excise"/>
    <property type="match status" value="1"/>
</dbReference>
<dbReference type="EMBL" id="OX336137">
    <property type="protein sequence ID" value="CAI2717503.1"/>
    <property type="molecule type" value="Genomic_DNA"/>
</dbReference>
<proteinExistence type="predicted"/>
<dbReference type="SUPFAM" id="SSF46955">
    <property type="entry name" value="Putative DNA-binding domain"/>
    <property type="match status" value="1"/>
</dbReference>
<organism evidence="2 3">
    <name type="scientific">Nitrospina watsonii</name>
    <dbReference type="NCBI Taxonomy" id="1323948"/>
    <lineage>
        <taxon>Bacteria</taxon>
        <taxon>Pseudomonadati</taxon>
        <taxon>Nitrospinota/Tectimicrobiota group</taxon>
        <taxon>Nitrospinota</taxon>
        <taxon>Nitrospinia</taxon>
        <taxon>Nitrospinales</taxon>
        <taxon>Nitrospinaceae</taxon>
        <taxon>Nitrospina</taxon>
    </lineage>
</organism>
<sequence length="78" mass="9199">MTERDFITVKDLARYLSVKEKTIYSWVESGKIPAYKFNGALRFHIKEIKEFVKQSRVKTVDAEREAKKIIGKASRFWS</sequence>
<dbReference type="InterPro" id="IPR041657">
    <property type="entry name" value="HTH_17"/>
</dbReference>